<dbReference type="RefSeq" id="WP_377981839.1">
    <property type="nucleotide sequence ID" value="NZ_JBBKXZ010000001.1"/>
</dbReference>
<keyword evidence="4" id="KW-1185">Reference proteome</keyword>
<dbReference type="Proteomes" id="UP001598138">
    <property type="component" value="Unassembled WGS sequence"/>
</dbReference>
<gene>
    <name evidence="3" type="ORF">U0R10_01125</name>
</gene>
<evidence type="ECO:0000313" key="4">
    <source>
        <dbReference type="Proteomes" id="UP001598138"/>
    </source>
</evidence>
<feature type="signal peptide" evidence="1">
    <location>
        <begin position="1"/>
        <end position="22"/>
    </location>
</feature>
<dbReference type="PANTHER" id="PTHR39200:SF1">
    <property type="entry name" value="AUTO-TRANSPORTER ADHESIN HEAD GIN DOMAIN-CONTAINING PROTEIN-RELATED"/>
    <property type="match status" value="1"/>
</dbReference>
<dbReference type="EMBL" id="JBBKXZ010000001">
    <property type="protein sequence ID" value="MFD3393211.1"/>
    <property type="molecule type" value="Genomic_DNA"/>
</dbReference>
<sequence length="237" mass="25333">MKKSIYLLIAALGVSINLLASADLTTKKYKVGNFNSLEIGNEFEVHIFKGNTYSISATGTESNLEDLEVQVVGSTLEVSIDYKMSKWITWSSGNSKIVLNITMPRLKDAEFGGAAKVTLEGFVDEEEMTLHGSGAVKLMSSKLVADKLTLDLSGASKIEMKGQVLKLSIDLSGASHLVLSDMIARDVDVDASGASHVELNVQKSLRVEASGASKITYLGNPAVSKDLSGASFVRRAN</sequence>
<evidence type="ECO:0000256" key="1">
    <source>
        <dbReference type="SAM" id="SignalP"/>
    </source>
</evidence>
<dbReference type="Gene3D" id="2.160.20.120">
    <property type="match status" value="1"/>
</dbReference>
<name>A0ABW6D8Y1_9BACT</name>
<proteinExistence type="predicted"/>
<dbReference type="InterPro" id="IPR021255">
    <property type="entry name" value="DUF2807"/>
</dbReference>
<evidence type="ECO:0000313" key="3">
    <source>
        <dbReference type="EMBL" id="MFD3393211.1"/>
    </source>
</evidence>
<feature type="chain" id="PRO_5045616189" evidence="1">
    <location>
        <begin position="23"/>
        <end position="237"/>
    </location>
</feature>
<dbReference type="Pfam" id="PF10988">
    <property type="entry name" value="DUF2807"/>
    <property type="match status" value="1"/>
</dbReference>
<reference evidence="3 4" key="1">
    <citation type="submission" date="2024-03" db="EMBL/GenBank/DDBJ databases">
        <title>Aquirufa genome sequencing.</title>
        <authorList>
            <person name="Pitt A."/>
            <person name="Hahn M.W."/>
        </authorList>
    </citation>
    <scope>NUCLEOTIDE SEQUENCE [LARGE SCALE GENOMIC DNA]</scope>
    <source>
        <strain evidence="3 4">OSTEICH-129V</strain>
    </source>
</reference>
<keyword evidence="1" id="KW-0732">Signal</keyword>
<protein>
    <submittedName>
        <fullName evidence="3">Head GIN domain-containing protein</fullName>
    </submittedName>
</protein>
<accession>A0ABW6D8Y1</accession>
<comment type="caution">
    <text evidence="3">The sequence shown here is derived from an EMBL/GenBank/DDBJ whole genome shotgun (WGS) entry which is preliminary data.</text>
</comment>
<dbReference type="PANTHER" id="PTHR39200">
    <property type="entry name" value="HYPOTHETICAL EXPORTED PROTEIN"/>
    <property type="match status" value="1"/>
</dbReference>
<feature type="domain" description="Putative auto-transporter adhesin head GIN" evidence="2">
    <location>
        <begin position="33"/>
        <end position="221"/>
    </location>
</feature>
<organism evidence="3 4">
    <name type="scientific">Aquirufa avitistagni</name>
    <dbReference type="NCBI Taxonomy" id="3104728"/>
    <lineage>
        <taxon>Bacteria</taxon>
        <taxon>Pseudomonadati</taxon>
        <taxon>Bacteroidota</taxon>
        <taxon>Cytophagia</taxon>
        <taxon>Cytophagales</taxon>
        <taxon>Flectobacillaceae</taxon>
        <taxon>Aquirufa</taxon>
    </lineage>
</organism>
<evidence type="ECO:0000259" key="2">
    <source>
        <dbReference type="Pfam" id="PF10988"/>
    </source>
</evidence>